<feature type="domain" description="GH18" evidence="3">
    <location>
        <begin position="115"/>
        <end position="247"/>
    </location>
</feature>
<keyword evidence="1" id="KW-0147">Chitin-binding</keyword>
<evidence type="ECO:0000259" key="3">
    <source>
        <dbReference type="PROSITE" id="PS51910"/>
    </source>
</evidence>
<dbReference type="Pfam" id="PF00704">
    <property type="entry name" value="Glyco_hydro_18"/>
    <property type="match status" value="1"/>
</dbReference>
<dbReference type="InterPro" id="IPR001223">
    <property type="entry name" value="Glyco_hydro18_cat"/>
</dbReference>
<reference evidence="5" key="1">
    <citation type="journal article" date="2019" name="Mol. Biol. Evol.">
        <title>Blast fungal genomes show frequent chromosomal changes, gene gains and losses, and effector gene turnover.</title>
        <authorList>
            <person name="Gomez Luciano L.B."/>
            <person name="Jason Tsai I."/>
            <person name="Chuma I."/>
            <person name="Tosa Y."/>
            <person name="Chen Y.H."/>
            <person name="Li J.Y."/>
            <person name="Li M.Y."/>
            <person name="Jade Lu M.Y."/>
            <person name="Nakayashiki H."/>
            <person name="Li W.H."/>
        </authorList>
    </citation>
    <scope>NUCLEOTIDE SEQUENCE</scope>
    <source>
        <strain evidence="5">NI907</strain>
    </source>
</reference>
<keyword evidence="2" id="KW-0732">Signal</keyword>
<reference evidence="5" key="2">
    <citation type="submission" date="2019-10" db="EMBL/GenBank/DDBJ databases">
        <authorList>
            <consortium name="NCBI Genome Project"/>
        </authorList>
    </citation>
    <scope>NUCLEOTIDE SEQUENCE</scope>
    <source>
        <strain evidence="5">NI907</strain>
    </source>
</reference>
<gene>
    <name evidence="5" type="ORF">PgNI_07374</name>
</gene>
<dbReference type="InterPro" id="IPR001002">
    <property type="entry name" value="Chitin-bd_1"/>
</dbReference>
<dbReference type="Proteomes" id="UP000515153">
    <property type="component" value="Unplaced"/>
</dbReference>
<dbReference type="GeneID" id="41962296"/>
<dbReference type="GO" id="GO:0008061">
    <property type="term" value="F:chitin binding"/>
    <property type="evidence" value="ECO:0007669"/>
    <property type="project" value="UniProtKB-KW"/>
</dbReference>
<dbReference type="InterPro" id="IPR017853">
    <property type="entry name" value="GH"/>
</dbReference>
<feature type="signal peptide" evidence="2">
    <location>
        <begin position="1"/>
        <end position="20"/>
    </location>
</feature>
<dbReference type="InterPro" id="IPR050314">
    <property type="entry name" value="Glycosyl_Hydrlase_18"/>
</dbReference>
<dbReference type="AlphaFoldDB" id="A0A6P8B175"/>
<dbReference type="PANTHER" id="PTHR11177:SF397">
    <property type="entry name" value="CHITINASE"/>
    <property type="match status" value="1"/>
</dbReference>
<dbReference type="Gene3D" id="3.30.60.10">
    <property type="entry name" value="Endochitinase-like"/>
    <property type="match status" value="1"/>
</dbReference>
<dbReference type="GO" id="GO:0005975">
    <property type="term" value="P:carbohydrate metabolic process"/>
    <property type="evidence" value="ECO:0007669"/>
    <property type="project" value="InterPro"/>
</dbReference>
<proteinExistence type="predicted"/>
<organism evidence="4 5">
    <name type="scientific">Pyricularia grisea</name>
    <name type="common">Crabgrass-specific blast fungus</name>
    <name type="synonym">Magnaporthe grisea</name>
    <dbReference type="NCBI Taxonomy" id="148305"/>
    <lineage>
        <taxon>Eukaryota</taxon>
        <taxon>Fungi</taxon>
        <taxon>Dikarya</taxon>
        <taxon>Ascomycota</taxon>
        <taxon>Pezizomycotina</taxon>
        <taxon>Sordariomycetes</taxon>
        <taxon>Sordariomycetidae</taxon>
        <taxon>Magnaporthales</taxon>
        <taxon>Pyriculariaceae</taxon>
        <taxon>Pyricularia</taxon>
    </lineage>
</organism>
<dbReference type="InterPro" id="IPR036861">
    <property type="entry name" value="Endochitinase-like_sf"/>
</dbReference>
<evidence type="ECO:0000256" key="1">
    <source>
        <dbReference type="ARBA" id="ARBA00022669"/>
    </source>
</evidence>
<dbReference type="KEGG" id="pgri:PgNI_07374"/>
<dbReference type="SUPFAM" id="SSF51445">
    <property type="entry name" value="(Trans)glycosidases"/>
    <property type="match status" value="1"/>
</dbReference>
<reference evidence="5" key="3">
    <citation type="submission" date="2025-08" db="UniProtKB">
        <authorList>
            <consortium name="RefSeq"/>
        </authorList>
    </citation>
    <scope>IDENTIFICATION</scope>
    <source>
        <strain evidence="5">NI907</strain>
    </source>
</reference>
<name>A0A6P8B175_PYRGI</name>
<dbReference type="RefSeq" id="XP_030980928.1">
    <property type="nucleotide sequence ID" value="XM_031127387.1"/>
</dbReference>
<dbReference type="PROSITE" id="PS51910">
    <property type="entry name" value="GH18_2"/>
    <property type="match status" value="1"/>
</dbReference>
<sequence length="247" mass="26959">MRSSAVLALIPGLLVFGVASVNPEPHLAGRSFQMLAARQRRSQDANETLSSLLKRDDFTCGQGPDGWCGYGPTYCGSGCTSNCDAKAECGQYAAPAGKSCPLNVCCSEHGFCGTTRVIGYWEAWNVRSKCHPTKAEELPLKGLTHVNYAFAYIDPQSFELTTMDAATPASTFWDRAAVKRLHPDIQIYVSVGGWTLSDNDIVTQPLFGHIARTEANRQKFADNVVKFLNTLGYDGVDLDWYANSSSR</sequence>
<evidence type="ECO:0000313" key="4">
    <source>
        <dbReference type="Proteomes" id="UP000515153"/>
    </source>
</evidence>
<evidence type="ECO:0000256" key="2">
    <source>
        <dbReference type="SAM" id="SignalP"/>
    </source>
</evidence>
<dbReference type="SUPFAM" id="SSF57016">
    <property type="entry name" value="Plant lectins/antimicrobial peptides"/>
    <property type="match status" value="2"/>
</dbReference>
<protein>
    <recommendedName>
        <fullName evidence="3">GH18 domain-containing protein</fullName>
    </recommendedName>
</protein>
<dbReference type="Gene3D" id="3.20.20.80">
    <property type="entry name" value="Glycosidases"/>
    <property type="match status" value="1"/>
</dbReference>
<dbReference type="SMART" id="SM00270">
    <property type="entry name" value="ChtBD1"/>
    <property type="match status" value="2"/>
</dbReference>
<feature type="chain" id="PRO_5027798679" description="GH18 domain-containing protein" evidence="2">
    <location>
        <begin position="21"/>
        <end position="247"/>
    </location>
</feature>
<keyword evidence="4" id="KW-1185">Reference proteome</keyword>
<dbReference type="CDD" id="cd00035">
    <property type="entry name" value="ChtBD1"/>
    <property type="match status" value="1"/>
</dbReference>
<evidence type="ECO:0000313" key="5">
    <source>
        <dbReference type="RefSeq" id="XP_030980928.1"/>
    </source>
</evidence>
<dbReference type="PANTHER" id="PTHR11177">
    <property type="entry name" value="CHITINASE"/>
    <property type="match status" value="1"/>
</dbReference>
<accession>A0A6P8B175</accession>